<dbReference type="RefSeq" id="WP_175588924.1">
    <property type="nucleotide sequence ID" value="NZ_JABWGN010000003.1"/>
</dbReference>
<protein>
    <recommendedName>
        <fullName evidence="3">Tetratricopeptide repeat protein</fullName>
    </recommendedName>
</protein>
<keyword evidence="2" id="KW-1185">Reference proteome</keyword>
<name>A0A7Y6I4B5_9ACTN</name>
<dbReference type="SUPFAM" id="SSF81901">
    <property type="entry name" value="HCP-like"/>
    <property type="match status" value="1"/>
</dbReference>
<dbReference type="Gene3D" id="1.25.40.10">
    <property type="entry name" value="Tetratricopeptide repeat domain"/>
    <property type="match status" value="2"/>
</dbReference>
<dbReference type="AlphaFoldDB" id="A0A7Y6I4B5"/>
<dbReference type="InterPro" id="IPR011990">
    <property type="entry name" value="TPR-like_helical_dom_sf"/>
</dbReference>
<comment type="caution">
    <text evidence="1">The sequence shown here is derived from an EMBL/GenBank/DDBJ whole genome shotgun (WGS) entry which is preliminary data.</text>
</comment>
<evidence type="ECO:0000313" key="1">
    <source>
        <dbReference type="EMBL" id="NUW31470.1"/>
    </source>
</evidence>
<dbReference type="Proteomes" id="UP000586042">
    <property type="component" value="Unassembled WGS sequence"/>
</dbReference>
<gene>
    <name evidence="1" type="ORF">HTZ77_08535</name>
</gene>
<proteinExistence type="predicted"/>
<reference evidence="1 2" key="1">
    <citation type="submission" date="2020-06" db="EMBL/GenBank/DDBJ databases">
        <title>Nonomuraea sp. SMC257, a novel actinomycete isolated from soil.</title>
        <authorList>
            <person name="Chanama M."/>
        </authorList>
    </citation>
    <scope>NUCLEOTIDE SEQUENCE [LARGE SCALE GENOMIC DNA]</scope>
    <source>
        <strain evidence="1 2">SMC257</strain>
    </source>
</reference>
<evidence type="ECO:0008006" key="3">
    <source>
        <dbReference type="Google" id="ProtNLM"/>
    </source>
</evidence>
<accession>A0A7Y6I4B5</accession>
<sequence length="718" mass="77819">MNAAVARRLGVHAAITVADASGPLPVYVERDVDTAPDGVRARLRQAMRDGGLVVLVGTSSVGKTRCAFEAVQALMPAWWLVHPADAAQLQSLADQPLPKTVVWLDELQTYLDGKRGLTPATVRTLLGAGAVLVASLWPKYLSAFTSSPPAIGPDPYRVERRVLQLAEIVHIDAELSEQEHERACEAAATDARIRLALEASDYGMTQVIAAAPQLIDRWHGAEAYARAVLTAAVDASRLGVQTPLSAELLRAAAPGYCSARQKADAPSNWFETALAYATETLKGAVAALEPVAVKMGEIAGYVVADYLLQYASAERRKAKVPASTWESLVRHLTSPSDQVRVGESAYDRLLYGYAETLWQRAVDAGDAHATYALAALLEEQGREEELRERADAGDAAAIERLADVLANQGRLEELRRRVEVGDQPATEWVAVLLAEQGKTEGLRQEADAGNEYAAYKLAGILTKNGQIDDAISLLRTHAESGRGHAANELASLLAKKGQMDEAVSLLRPRADAGGWDAACRLAQVLTQAGNIEELIQRADGGDRAAANQLADLLSAHGLETELKQRADAGDQAAIDRLADLLAKQGRVDELRERADIGERPAAYLLARLLGEQGREEELRNRADACDRYSIYQLAQLLSRQKRTEEAIALLRTRAEADDWIAAEELAELLAEQGQVDELRERASTGDHAASYFLPQALIRLGRSEEAHHLRRFGLSPEE</sequence>
<organism evidence="1 2">
    <name type="scientific">Nonomuraea montanisoli</name>
    <dbReference type="NCBI Taxonomy" id="2741721"/>
    <lineage>
        <taxon>Bacteria</taxon>
        <taxon>Bacillati</taxon>
        <taxon>Actinomycetota</taxon>
        <taxon>Actinomycetes</taxon>
        <taxon>Streptosporangiales</taxon>
        <taxon>Streptosporangiaceae</taxon>
        <taxon>Nonomuraea</taxon>
    </lineage>
</organism>
<dbReference type="EMBL" id="JABWGN010000003">
    <property type="protein sequence ID" value="NUW31470.1"/>
    <property type="molecule type" value="Genomic_DNA"/>
</dbReference>
<evidence type="ECO:0000313" key="2">
    <source>
        <dbReference type="Proteomes" id="UP000586042"/>
    </source>
</evidence>